<organism evidence="1 2">
    <name type="scientific">Patulibacter medicamentivorans</name>
    <dbReference type="NCBI Taxonomy" id="1097667"/>
    <lineage>
        <taxon>Bacteria</taxon>
        <taxon>Bacillati</taxon>
        <taxon>Actinomycetota</taxon>
        <taxon>Thermoleophilia</taxon>
        <taxon>Solirubrobacterales</taxon>
        <taxon>Patulibacteraceae</taxon>
        <taxon>Patulibacter</taxon>
    </lineage>
</organism>
<dbReference type="InterPro" id="IPR037479">
    <property type="entry name" value="Tauto_MSAD"/>
</dbReference>
<protein>
    <recommendedName>
        <fullName evidence="3">4-oxalocrotonate tautomerase</fullName>
    </recommendedName>
</protein>
<accession>H0DZT8</accession>
<reference evidence="1 2" key="1">
    <citation type="journal article" date="2013" name="Biodegradation">
        <title>Quantitative proteomic analysis of ibuprofen-degrading Patulibacter sp. strain I11.</title>
        <authorList>
            <person name="Almeida B."/>
            <person name="Kjeldal H."/>
            <person name="Lolas I."/>
            <person name="Knudsen A.D."/>
            <person name="Carvalho G."/>
            <person name="Nielsen K.L."/>
            <person name="Barreto Crespo M.T."/>
            <person name="Stensballe A."/>
            <person name="Nielsen J.L."/>
        </authorList>
    </citation>
    <scope>NUCLEOTIDE SEQUENCE [LARGE SCALE GENOMIC DNA]</scope>
    <source>
        <strain evidence="1 2">I11</strain>
    </source>
</reference>
<evidence type="ECO:0000313" key="1">
    <source>
        <dbReference type="EMBL" id="EHN13042.1"/>
    </source>
</evidence>
<dbReference type="OrthoDB" id="9804765at2"/>
<dbReference type="Pfam" id="PF14552">
    <property type="entry name" value="Tautomerase_2"/>
    <property type="match status" value="1"/>
</dbReference>
<evidence type="ECO:0000313" key="2">
    <source>
        <dbReference type="Proteomes" id="UP000005143"/>
    </source>
</evidence>
<dbReference type="PATRIC" id="fig|1097667.3.peg.43"/>
<dbReference type="InterPro" id="IPR014347">
    <property type="entry name" value="Tautomerase/MIF_sf"/>
</dbReference>
<dbReference type="PANTHER" id="PTHR38460:SF1">
    <property type="entry name" value="TAUTOMERASE YOLI-RELATED"/>
    <property type="match status" value="1"/>
</dbReference>
<gene>
    <name evidence="1" type="ORF">PAI11_00430</name>
</gene>
<dbReference type="PANTHER" id="PTHR38460">
    <property type="entry name" value="TAUTOMERASE YOLI-RELATED"/>
    <property type="match status" value="1"/>
</dbReference>
<dbReference type="RefSeq" id="WP_007569594.1">
    <property type="nucleotide sequence ID" value="NZ_AGUD01000003.1"/>
</dbReference>
<keyword evidence="2" id="KW-1185">Reference proteome</keyword>
<dbReference type="SUPFAM" id="SSF55331">
    <property type="entry name" value="Tautomerase/MIF"/>
    <property type="match status" value="1"/>
</dbReference>
<name>H0DZT8_9ACTN</name>
<dbReference type="Proteomes" id="UP000005143">
    <property type="component" value="Unassembled WGS sequence"/>
</dbReference>
<comment type="caution">
    <text evidence="1">The sequence shown here is derived from an EMBL/GenBank/DDBJ whole genome shotgun (WGS) entry which is preliminary data.</text>
</comment>
<sequence>MPTVLIEVRRQYSPADEVAMIDAVHDALVAAFRIPAEDKHVRLVVHEPHRFACSPNQANPDAYTLVTIDCFAGRSLEAKRQLYAGIVGRLAALGIPRGDVAITLREIATENWGIRGGRAACDVDLGFEVEV</sequence>
<dbReference type="AlphaFoldDB" id="H0DZT8"/>
<dbReference type="EMBL" id="AGUD01000003">
    <property type="protein sequence ID" value="EHN13042.1"/>
    <property type="molecule type" value="Genomic_DNA"/>
</dbReference>
<dbReference type="Gene3D" id="3.30.429.10">
    <property type="entry name" value="Macrophage Migration Inhibitory Factor"/>
    <property type="match status" value="1"/>
</dbReference>
<evidence type="ECO:0008006" key="3">
    <source>
        <dbReference type="Google" id="ProtNLM"/>
    </source>
</evidence>
<proteinExistence type="predicted"/>